<gene>
    <name evidence="1" type="ORF">SMD31_18070</name>
</gene>
<dbReference type="Gene3D" id="3.60.20.10">
    <property type="entry name" value="Glutamine Phosphoribosylpyrophosphate, subunit 1, domain 1"/>
    <property type="match status" value="1"/>
</dbReference>
<evidence type="ECO:0000313" key="1">
    <source>
        <dbReference type="EMBL" id="MDY0873852.1"/>
    </source>
</evidence>
<evidence type="ECO:0000313" key="2">
    <source>
        <dbReference type="Proteomes" id="UP001271769"/>
    </source>
</evidence>
<keyword evidence="2" id="KW-1185">Reference proteome</keyword>
<name>A0ABU5E3A4_9PROT</name>
<dbReference type="InterPro" id="IPR029055">
    <property type="entry name" value="Ntn_hydrolases_N"/>
</dbReference>
<dbReference type="SUPFAM" id="SSF56235">
    <property type="entry name" value="N-terminal nucleophile aminohydrolases (Ntn hydrolases)"/>
    <property type="match status" value="1"/>
</dbReference>
<dbReference type="EMBL" id="JAXCLX010000003">
    <property type="protein sequence ID" value="MDY0873852.1"/>
    <property type="molecule type" value="Genomic_DNA"/>
</dbReference>
<dbReference type="Proteomes" id="UP001271769">
    <property type="component" value="Unassembled WGS sequence"/>
</dbReference>
<reference evidence="1 2" key="1">
    <citation type="journal article" date="2013" name="Antonie Van Leeuwenhoek">
        <title>Dongia rigui sp. nov., isolated from freshwater of a large wetland in Korea.</title>
        <authorList>
            <person name="Baik K.S."/>
            <person name="Hwang Y.M."/>
            <person name="Choi J.S."/>
            <person name="Kwon J."/>
            <person name="Seong C.N."/>
        </authorList>
    </citation>
    <scope>NUCLEOTIDE SEQUENCE [LARGE SCALE GENOMIC DNA]</scope>
    <source>
        <strain evidence="1 2">04SU4-P</strain>
    </source>
</reference>
<protein>
    <submittedName>
        <fullName evidence="1">Peptidase</fullName>
    </submittedName>
</protein>
<accession>A0ABU5E3A4</accession>
<proteinExistence type="predicted"/>
<dbReference type="InterPro" id="IPR016545">
    <property type="entry name" value="UCP009120_prtse"/>
</dbReference>
<sequence length="287" mass="31260">MSLDKDNDPNQNMTYCVGLKLRGGLVMICDTRTNAGIDNISCFRKLHLFGVPGERSMALASSGNLSVTQSVISLLTEGLPDPDSDEKRTLLNVPSMFKAAQLVGEAVREVYRTDGPSLEQHQAGFDVSLLLGGQIKGRRMRLFMLYSAGNFIEATGDTPYLQIGEHKYGKPILDRAVTYETDLYEGLKLGLLSMDSTMRSNLAVGLPLDIMVQPIDACAPELVHRIHHGDHYFEELSRKWSEALRASHQAIAQPPYKGVTGAAAIAGAVGTSKLAKATKAKQKAKKK</sequence>
<organism evidence="1 2">
    <name type="scientific">Dongia rigui</name>
    <dbReference type="NCBI Taxonomy" id="940149"/>
    <lineage>
        <taxon>Bacteria</taxon>
        <taxon>Pseudomonadati</taxon>
        <taxon>Pseudomonadota</taxon>
        <taxon>Alphaproteobacteria</taxon>
        <taxon>Rhodospirillales</taxon>
        <taxon>Dongiaceae</taxon>
        <taxon>Dongia</taxon>
    </lineage>
</organism>
<comment type="caution">
    <text evidence="1">The sequence shown here is derived from an EMBL/GenBank/DDBJ whole genome shotgun (WGS) entry which is preliminary data.</text>
</comment>
<dbReference type="RefSeq" id="WP_320502323.1">
    <property type="nucleotide sequence ID" value="NZ_JAXCLX010000003.1"/>
</dbReference>
<dbReference type="PIRSF" id="PIRSF009120">
    <property type="entry name" value="UCP009120_prtse"/>
    <property type="match status" value="1"/>
</dbReference>